<feature type="compositionally biased region" description="Basic residues" evidence="1">
    <location>
        <begin position="51"/>
        <end position="63"/>
    </location>
</feature>
<proteinExistence type="predicted"/>
<dbReference type="EMBL" id="JAODUO010000545">
    <property type="protein sequence ID" value="KAK2178413.1"/>
    <property type="molecule type" value="Genomic_DNA"/>
</dbReference>
<keyword evidence="3" id="KW-1185">Reference proteome</keyword>
<sequence>MDVSESITDRQRRFYSRLRLMTERSESADEINDASFQRRDGRVYGKPSERYKKRPRAGHVSRIRRPDGSHVPEVLSPYRVEKRYESHSCTAQTRQRRRVGKAASGEIVGVAWSTERRHANVHKKAAPRKTTVPMGRQDVYFGRRPTKKVP</sequence>
<evidence type="ECO:0000313" key="2">
    <source>
        <dbReference type="EMBL" id="KAK2178413.1"/>
    </source>
</evidence>
<gene>
    <name evidence="2" type="ORF">NP493_545g01053</name>
</gene>
<feature type="region of interest" description="Disordered" evidence="1">
    <location>
        <begin position="24"/>
        <end position="74"/>
    </location>
</feature>
<feature type="region of interest" description="Disordered" evidence="1">
    <location>
        <begin position="118"/>
        <end position="150"/>
    </location>
</feature>
<evidence type="ECO:0000313" key="3">
    <source>
        <dbReference type="Proteomes" id="UP001209878"/>
    </source>
</evidence>
<accession>A0AAD9KVF9</accession>
<dbReference type="Proteomes" id="UP001209878">
    <property type="component" value="Unassembled WGS sequence"/>
</dbReference>
<comment type="caution">
    <text evidence="2">The sequence shown here is derived from an EMBL/GenBank/DDBJ whole genome shotgun (WGS) entry which is preliminary data.</text>
</comment>
<name>A0AAD9KVF9_RIDPI</name>
<organism evidence="2 3">
    <name type="scientific">Ridgeia piscesae</name>
    <name type="common">Tubeworm</name>
    <dbReference type="NCBI Taxonomy" id="27915"/>
    <lineage>
        <taxon>Eukaryota</taxon>
        <taxon>Metazoa</taxon>
        <taxon>Spiralia</taxon>
        <taxon>Lophotrochozoa</taxon>
        <taxon>Annelida</taxon>
        <taxon>Polychaeta</taxon>
        <taxon>Sedentaria</taxon>
        <taxon>Canalipalpata</taxon>
        <taxon>Sabellida</taxon>
        <taxon>Siboglinidae</taxon>
        <taxon>Ridgeia</taxon>
    </lineage>
</organism>
<reference evidence="2" key="1">
    <citation type="journal article" date="2023" name="Mol. Biol. Evol.">
        <title>Third-Generation Sequencing Reveals the Adaptive Role of the Epigenome in Three Deep-Sea Polychaetes.</title>
        <authorList>
            <person name="Perez M."/>
            <person name="Aroh O."/>
            <person name="Sun Y."/>
            <person name="Lan Y."/>
            <person name="Juniper S.K."/>
            <person name="Young C.R."/>
            <person name="Angers B."/>
            <person name="Qian P.Y."/>
        </authorList>
    </citation>
    <scope>NUCLEOTIDE SEQUENCE</scope>
    <source>
        <strain evidence="2">R07B-5</strain>
    </source>
</reference>
<protein>
    <submittedName>
        <fullName evidence="2">Uncharacterized protein</fullName>
    </submittedName>
</protein>
<evidence type="ECO:0000256" key="1">
    <source>
        <dbReference type="SAM" id="MobiDB-lite"/>
    </source>
</evidence>
<dbReference type="AlphaFoldDB" id="A0AAD9KVF9"/>
<feature type="compositionally biased region" description="Basic and acidic residues" evidence="1">
    <location>
        <begin position="36"/>
        <end position="50"/>
    </location>
</feature>